<dbReference type="InterPro" id="IPR014182">
    <property type="entry name" value="ADH_Zn_typ-1"/>
</dbReference>
<keyword evidence="5" id="KW-1185">Reference proteome</keyword>
<keyword evidence="2" id="KW-0862">Zinc</keyword>
<dbReference type="InterPro" id="IPR020843">
    <property type="entry name" value="ER"/>
</dbReference>
<dbReference type="InterPro" id="IPR052585">
    <property type="entry name" value="Lipid_raft_assoc_Zn_ADH"/>
</dbReference>
<dbReference type="SUPFAM" id="SSF50129">
    <property type="entry name" value="GroES-like"/>
    <property type="match status" value="1"/>
</dbReference>
<proteinExistence type="inferred from homology"/>
<dbReference type="Proteomes" id="UP000092650">
    <property type="component" value="Chromosome"/>
</dbReference>
<dbReference type="SUPFAM" id="SSF51735">
    <property type="entry name" value="NAD(P)-binding Rossmann-fold domains"/>
    <property type="match status" value="1"/>
</dbReference>
<dbReference type="AlphaFoldDB" id="A0A1C7E5T2"/>
<keyword evidence="2" id="KW-0479">Metal-binding</keyword>
<dbReference type="InterPro" id="IPR011032">
    <property type="entry name" value="GroES-like_sf"/>
</dbReference>
<organism evidence="4 5">
    <name type="scientific">Planococcus plakortidis</name>
    <dbReference type="NCBI Taxonomy" id="1038856"/>
    <lineage>
        <taxon>Bacteria</taxon>
        <taxon>Bacillati</taxon>
        <taxon>Bacillota</taxon>
        <taxon>Bacilli</taxon>
        <taxon>Bacillales</taxon>
        <taxon>Caryophanaceae</taxon>
        <taxon>Planococcus</taxon>
    </lineage>
</organism>
<dbReference type="PANTHER" id="PTHR43482:SF1">
    <property type="entry name" value="PROTEIN AST1-RELATED"/>
    <property type="match status" value="1"/>
</dbReference>
<keyword evidence="2" id="KW-0560">Oxidoreductase</keyword>
<reference evidence="4" key="1">
    <citation type="submission" date="2016-10" db="EMBL/GenBank/DDBJ databases">
        <authorList>
            <person name="See-Too W.S."/>
        </authorList>
    </citation>
    <scope>NUCLEOTIDE SEQUENCE [LARGE SCALE GENOMIC DNA]</scope>
    <source>
        <strain evidence="4">DSM 23997</strain>
    </source>
</reference>
<dbReference type="InterPro" id="IPR036291">
    <property type="entry name" value="NAD(P)-bd_dom_sf"/>
</dbReference>
<feature type="domain" description="Enoyl reductase (ER)" evidence="3">
    <location>
        <begin position="14"/>
        <end position="338"/>
    </location>
</feature>
<dbReference type="PANTHER" id="PTHR43482">
    <property type="entry name" value="PROTEIN AST1-RELATED"/>
    <property type="match status" value="1"/>
</dbReference>
<dbReference type="CDD" id="cd08252">
    <property type="entry name" value="AL_MDR"/>
    <property type="match status" value="1"/>
</dbReference>
<dbReference type="InterPro" id="IPR013149">
    <property type="entry name" value="ADH-like_C"/>
</dbReference>
<evidence type="ECO:0000259" key="3">
    <source>
        <dbReference type="SMART" id="SM00829"/>
    </source>
</evidence>
<dbReference type="KEGG" id="ppla:BBI15_01920"/>
<evidence type="ECO:0000256" key="2">
    <source>
        <dbReference type="RuleBase" id="RU364000"/>
    </source>
</evidence>
<dbReference type="STRING" id="1038856.BBI15_01920"/>
<evidence type="ECO:0000313" key="5">
    <source>
        <dbReference type="Proteomes" id="UP000092650"/>
    </source>
</evidence>
<sequence>MTSKMTALGFYKPGNIEQPPEFEAVELDRPEPEGHDLLVEVKAVSVNPTDYKTRDSKKPDDDSLTIVGRDVAGVVVSTGSDCSLFKEGDEVFYAGTNVRAGGHSQFHLVDERIVGHKPKKLDFAQAAALPLTGLTAMEALFVRLGISKNPQDNKGKNILIIGAAGGVGSIATQIANLAGLTVIGTASRPETVEWAKNHGVHHTINHHRELLPQLKELDIDGVDYIFCLTNVDDHMEGMAEAIRPQGKICSILPAFEPLEPSLFGKSVTFVYELMYTRSMYRTEDMIEQHHLLNELSEWADSGKVQSTLNETMAPVNPANLKEAYGKLMSGKTIGKIVLEGPVEK</sequence>
<evidence type="ECO:0000313" key="4">
    <source>
        <dbReference type="EMBL" id="ANU19045.1"/>
    </source>
</evidence>
<dbReference type="InterPro" id="IPR013154">
    <property type="entry name" value="ADH-like_N"/>
</dbReference>
<evidence type="ECO:0000256" key="1">
    <source>
        <dbReference type="ARBA" id="ARBA00010371"/>
    </source>
</evidence>
<dbReference type="GO" id="GO:0008270">
    <property type="term" value="F:zinc ion binding"/>
    <property type="evidence" value="ECO:0007669"/>
    <property type="project" value="InterPro"/>
</dbReference>
<dbReference type="Gene3D" id="3.40.50.720">
    <property type="entry name" value="NAD(P)-binding Rossmann-like Domain"/>
    <property type="match status" value="1"/>
</dbReference>
<comment type="similarity">
    <text evidence="1 2">Belongs to the zinc-containing alcohol dehydrogenase family. Quinone oxidoreductase subfamily.</text>
</comment>
<dbReference type="NCBIfam" id="TIGR02817">
    <property type="entry name" value="adh_fam_1"/>
    <property type="match status" value="1"/>
</dbReference>
<protein>
    <recommendedName>
        <fullName evidence="2">Zinc-type alcohol dehydrogenase-like protein</fullName>
    </recommendedName>
</protein>
<dbReference type="Gene3D" id="3.90.180.10">
    <property type="entry name" value="Medium-chain alcohol dehydrogenases, catalytic domain"/>
    <property type="match status" value="1"/>
</dbReference>
<dbReference type="SMART" id="SM00829">
    <property type="entry name" value="PKS_ER"/>
    <property type="match status" value="1"/>
</dbReference>
<gene>
    <name evidence="4" type="ORF">BBI15_01920</name>
</gene>
<name>A0A1C7E5T2_9BACL</name>
<dbReference type="EMBL" id="CP016539">
    <property type="protein sequence ID" value="ANU19045.1"/>
    <property type="molecule type" value="Genomic_DNA"/>
</dbReference>
<dbReference type="GO" id="GO:0016491">
    <property type="term" value="F:oxidoreductase activity"/>
    <property type="evidence" value="ECO:0007669"/>
    <property type="project" value="UniProtKB-KW"/>
</dbReference>
<dbReference type="Pfam" id="PF00107">
    <property type="entry name" value="ADH_zinc_N"/>
    <property type="match status" value="1"/>
</dbReference>
<accession>A0A1C7E5T2</accession>
<dbReference type="Pfam" id="PF08240">
    <property type="entry name" value="ADH_N"/>
    <property type="match status" value="1"/>
</dbReference>